<reference evidence="11" key="3">
    <citation type="submission" date="2020-05" db="UniProtKB">
        <authorList>
            <consortium name="EnsemblMetazoa"/>
        </authorList>
    </citation>
    <scope>IDENTIFICATION</scope>
    <source>
        <strain evidence="11">PEST</strain>
    </source>
</reference>
<feature type="domain" description="Peptidase S1" evidence="10">
    <location>
        <begin position="600"/>
        <end position="851"/>
    </location>
</feature>
<evidence type="ECO:0000256" key="5">
    <source>
        <dbReference type="ARBA" id="ARBA00022801"/>
    </source>
</evidence>
<dbReference type="Gene3D" id="2.40.10.10">
    <property type="entry name" value="Trypsin-like serine proteases"/>
    <property type="match status" value="5"/>
</dbReference>
<evidence type="ECO:0000256" key="2">
    <source>
        <dbReference type="ARBA" id="ARBA00022525"/>
    </source>
</evidence>
<dbReference type="InterPro" id="IPR001314">
    <property type="entry name" value="Peptidase_S1A"/>
</dbReference>
<dbReference type="GO" id="GO:0045087">
    <property type="term" value="P:innate immune response"/>
    <property type="evidence" value="ECO:0000318"/>
    <property type="project" value="GO_Central"/>
</dbReference>
<dbReference type="SUPFAM" id="SSF50494">
    <property type="entry name" value="Trypsin-like serine proteases"/>
    <property type="match status" value="4"/>
</dbReference>
<dbReference type="AlphaFoldDB" id="A0A1S4HFF9"/>
<keyword evidence="2" id="KW-0964">Secreted</keyword>
<dbReference type="InParanoid" id="A0A1S4HFF9"/>
<protein>
    <recommendedName>
        <fullName evidence="10">Peptidase S1 domain-containing protein</fullName>
    </recommendedName>
</protein>
<dbReference type="InterPro" id="IPR001254">
    <property type="entry name" value="Trypsin_dom"/>
</dbReference>
<keyword evidence="8" id="KW-1015">Disulfide bond</keyword>
<evidence type="ECO:0000256" key="8">
    <source>
        <dbReference type="ARBA" id="ARBA00023157"/>
    </source>
</evidence>
<dbReference type="PANTHER" id="PTHR24260:SF136">
    <property type="entry name" value="GH08193P-RELATED"/>
    <property type="match status" value="1"/>
</dbReference>
<evidence type="ECO:0000313" key="11">
    <source>
        <dbReference type="EnsemblMetazoa" id="AGAP028711-PA"/>
    </source>
</evidence>
<accession>A0A1S4HFF9</accession>
<evidence type="ECO:0000259" key="10">
    <source>
        <dbReference type="PROSITE" id="PS50240"/>
    </source>
</evidence>
<dbReference type="GO" id="GO:0005615">
    <property type="term" value="C:extracellular space"/>
    <property type="evidence" value="ECO:0000318"/>
    <property type="project" value="GO_Central"/>
</dbReference>
<dbReference type="PRINTS" id="PR00722">
    <property type="entry name" value="CHYMOTRYPSIN"/>
</dbReference>
<dbReference type="PROSITE" id="PS50240">
    <property type="entry name" value="TRYPSIN_DOM"/>
    <property type="match status" value="4"/>
</dbReference>
<dbReference type="FunFam" id="2.40.10.10:FF:000146">
    <property type="entry name" value="Serine protease 53"/>
    <property type="match status" value="1"/>
</dbReference>
<feature type="domain" description="Peptidase S1" evidence="10">
    <location>
        <begin position="40"/>
        <end position="287"/>
    </location>
</feature>
<dbReference type="InterPro" id="IPR009003">
    <property type="entry name" value="Peptidase_S1_PA"/>
</dbReference>
<keyword evidence="12" id="KW-1185">Reference proteome</keyword>
<dbReference type="VEuPathDB" id="VectorBase:AGAP028711"/>
<evidence type="ECO:0000256" key="7">
    <source>
        <dbReference type="ARBA" id="ARBA00023145"/>
    </source>
</evidence>
<keyword evidence="7" id="KW-0865">Zymogen</keyword>
<evidence type="ECO:0000256" key="6">
    <source>
        <dbReference type="ARBA" id="ARBA00022825"/>
    </source>
</evidence>
<sequence>MRDLLRWLLLLSGVLCVWSQTVGVNRLVCGRRKVKSVYLIHNGIDARPGHWPWHAVIYQRANGAEEYKCGGSIIDEDTILTSGHCVTVGSRAISPEQLSIEVGRIRLHERTEYTQTHGVRQVIVHPGLNVRRFKNDIALIKLASNITMTPHVQPVCLWTMDNNQELIVGKNGTVLGFGLTEQDVVSEQLKQASIGVVDTLTCLANDRAAFGTYLTSEMFCGGGRDGVSACNGDSGGGLFLEVEGRWFVRGIVSFIPLRKNTALCDTSKFTAFADVAKYLKWIEQYIDPRVLVFDTDDYEVDYEEKLPLFDLNACGIESDTYLADGSHMSYPWFGYAVVGQTTFVKCVVTLVNEWYAVGPASCFENDGNEVRIRFGDYEDLKVRKCFDRNGTTVCADPTQTLQIQRIIIHPRYNDKEFTDNIALVELLTPADTTQPNVRPICLPVTKELYSNQTTNLLAISYSTLKRSFVDKPTRYINSSQCIDMYLDEGLRLNLDEKRICGQFAAETTGDCAALKSGAALQELREQRFVLRGFDLFGRDCESTVPTVYINLFAYLDWILYNMRFNEVDLDAKDSSLEAKWAIRQKEHEKLLLFDMSTCGIIKMAQRVSSVVTYNPWIGSLEGLENVSTSPPRVLGKVILISERYALAPAQLFSIPQEWRSVILGYHDRVFELSCEIKGCDPPYQKADIKKVYIHPDFNEQSLHQNNIALIELMEPANTTKPLISPICLPLMQEFRNSTPLELKLATELSESRKVKRLSPANCQAQLIHEGAFLPVQELPVCADDLESDAGMRFSGHTGSALQGSIDFNDRKHYFLYGLSLLMRSSRPKTPDLPYLLTDVSQHLDWILENMKVNNTDNGPSPTKEFALMHRLPVRNIAKRRLFNFNTCGILSNSSQESYEQEPWIGFVERWDDLAKSNKYIYCVVTLISEWYAVGPASCLGYDTKEVFVQFGGYRKVTQGECNQSDGTCKRATQTIPIAKIIVHPAYNSAQHTDDIALVQLGSSADLSQPHIQPICLPIVDDVRSYNVSSLSSTSFLSFSAGYNTFGLDGRFIASTECQRRWDGLQLNVQAGRTGLCVLQQPNAEGDGCYYIHPGFPLHTTQELRGEDRRFLRGIMTVKPGSCSAYYPAIYTNVDDYLDWILENVEGRLVSQQNAYDLTEQLVFA</sequence>
<keyword evidence="4" id="KW-0732">Signal</keyword>
<dbReference type="SMART" id="SM00020">
    <property type="entry name" value="Tryp_SPc"/>
    <property type="match status" value="1"/>
</dbReference>
<evidence type="ECO:0000256" key="1">
    <source>
        <dbReference type="ARBA" id="ARBA00004613"/>
    </source>
</evidence>
<dbReference type="InterPro" id="IPR051333">
    <property type="entry name" value="CLIP_Serine_Protease"/>
</dbReference>
<dbReference type="RefSeq" id="XP_061515915.1">
    <property type="nucleotide sequence ID" value="XM_061659931.1"/>
</dbReference>
<evidence type="ECO:0000256" key="4">
    <source>
        <dbReference type="ARBA" id="ARBA00022729"/>
    </source>
</evidence>
<dbReference type="PANTHER" id="PTHR24260">
    <property type="match status" value="1"/>
</dbReference>
<evidence type="ECO:0000256" key="3">
    <source>
        <dbReference type="ARBA" id="ARBA00022670"/>
    </source>
</evidence>
<dbReference type="EnsemblMetazoa" id="AGAP028711-RA">
    <property type="protein sequence ID" value="AGAP028711-PA"/>
    <property type="gene ID" value="AGAP028711"/>
</dbReference>
<keyword evidence="3" id="KW-0645">Protease</keyword>
<reference evidence="11 12" key="1">
    <citation type="journal article" date="2002" name="Science">
        <title>The genome sequence of the malaria mosquito Anopheles gambiae.</title>
        <authorList>
            <person name="Holt R.A."/>
            <person name="Subramanian G.M."/>
            <person name="Halpern A."/>
            <person name="Sutton G.G."/>
            <person name="Charlab R."/>
            <person name="Nusskern D.R."/>
            <person name="Wincker P."/>
            <person name="Clark A.G."/>
            <person name="Ribeiro J.M."/>
            <person name="Wides R."/>
            <person name="Salzberg S.L."/>
            <person name="Loftus B."/>
            <person name="Yandell M."/>
            <person name="Majoros W.H."/>
            <person name="Rusch D.B."/>
            <person name="Lai Z."/>
            <person name="Kraft C.L."/>
            <person name="Abril J.F."/>
            <person name="Anthouard V."/>
            <person name="Arensburger P."/>
            <person name="Atkinson P.W."/>
            <person name="Baden H."/>
            <person name="de Berardinis V."/>
            <person name="Baldwin D."/>
            <person name="Benes V."/>
            <person name="Biedler J."/>
            <person name="Blass C."/>
            <person name="Bolanos R."/>
            <person name="Boscus D."/>
            <person name="Barnstead M."/>
            <person name="Cai S."/>
            <person name="Center A."/>
            <person name="Chaturverdi K."/>
            <person name="Christophides G.K."/>
            <person name="Chrystal M.A."/>
            <person name="Clamp M."/>
            <person name="Cravchik A."/>
            <person name="Curwen V."/>
            <person name="Dana A."/>
            <person name="Delcher A."/>
            <person name="Dew I."/>
            <person name="Evans C.A."/>
            <person name="Flanigan M."/>
            <person name="Grundschober-Freimoser A."/>
            <person name="Friedli L."/>
            <person name="Gu Z."/>
            <person name="Guan P."/>
            <person name="Guigo R."/>
            <person name="Hillenmeyer M.E."/>
            <person name="Hladun S.L."/>
            <person name="Hogan J.R."/>
            <person name="Hong Y.S."/>
            <person name="Hoover J."/>
            <person name="Jaillon O."/>
            <person name="Ke Z."/>
            <person name="Kodira C."/>
            <person name="Kokoza E."/>
            <person name="Koutsos A."/>
            <person name="Letunic I."/>
            <person name="Levitsky A."/>
            <person name="Liang Y."/>
            <person name="Lin J.J."/>
            <person name="Lobo N.F."/>
            <person name="Lopez J.R."/>
            <person name="Malek J.A."/>
            <person name="McIntosh T.C."/>
            <person name="Meister S."/>
            <person name="Miller J."/>
            <person name="Mobarry C."/>
            <person name="Mongin E."/>
            <person name="Murphy S.D."/>
            <person name="O'Brochta D.A."/>
            <person name="Pfannkoch C."/>
            <person name="Qi R."/>
            <person name="Regier M.A."/>
            <person name="Remington K."/>
            <person name="Shao H."/>
            <person name="Sharakhova M.V."/>
            <person name="Sitter C.D."/>
            <person name="Shetty J."/>
            <person name="Smith T.J."/>
            <person name="Strong R."/>
            <person name="Sun J."/>
            <person name="Thomasova D."/>
            <person name="Ton L.Q."/>
            <person name="Topalis P."/>
            <person name="Tu Z."/>
            <person name="Unger M.F."/>
            <person name="Walenz B."/>
            <person name="Wang A."/>
            <person name="Wang J."/>
            <person name="Wang M."/>
            <person name="Wang X."/>
            <person name="Woodford K.J."/>
            <person name="Wortman J.R."/>
            <person name="Wu M."/>
            <person name="Yao A."/>
            <person name="Zdobnov E.M."/>
            <person name="Zhang H."/>
            <person name="Zhao Q."/>
            <person name="Zhao S."/>
            <person name="Zhu S.C."/>
            <person name="Zhimulev I."/>
            <person name="Coluzzi M."/>
            <person name="della Torre A."/>
            <person name="Roth C.W."/>
            <person name="Louis C."/>
            <person name="Kalush F."/>
            <person name="Mural R.J."/>
            <person name="Myers E.W."/>
            <person name="Adams M.D."/>
            <person name="Smith H.O."/>
            <person name="Broder S."/>
            <person name="Gardner M.J."/>
            <person name="Fraser C.M."/>
            <person name="Birney E."/>
            <person name="Bork P."/>
            <person name="Brey P.T."/>
            <person name="Venter J.C."/>
            <person name="Weissenbach J."/>
            <person name="Kafatos F.C."/>
            <person name="Collins F.H."/>
            <person name="Hoffman S.L."/>
        </authorList>
    </citation>
    <scope>NUCLEOTIDE SEQUENCE [LARGE SCALE GENOMIC DNA]</scope>
    <source>
        <strain evidence="11 12">PEST</strain>
    </source>
</reference>
<evidence type="ECO:0000313" key="12">
    <source>
        <dbReference type="Proteomes" id="UP000007062"/>
    </source>
</evidence>
<dbReference type="CDD" id="cd00190">
    <property type="entry name" value="Tryp_SPc"/>
    <property type="match status" value="1"/>
</dbReference>
<dbReference type="InterPro" id="IPR043504">
    <property type="entry name" value="Peptidase_S1_PA_chymotrypsin"/>
</dbReference>
<dbReference type="GO" id="GO:0006508">
    <property type="term" value="P:proteolysis"/>
    <property type="evidence" value="ECO:0007669"/>
    <property type="project" value="UniProtKB-KW"/>
</dbReference>
<proteinExistence type="inferred from homology"/>
<evidence type="ECO:0000256" key="9">
    <source>
        <dbReference type="ARBA" id="ARBA00024195"/>
    </source>
</evidence>
<keyword evidence="5" id="KW-0378">Hydrolase</keyword>
<comment type="subcellular location">
    <subcellularLocation>
        <location evidence="1">Secreted</location>
    </subcellularLocation>
</comment>
<keyword evidence="6" id="KW-0720">Serine protease</keyword>
<name>A0A1S4HFF9_ANOGA</name>
<organism evidence="11 12">
    <name type="scientific">Anopheles gambiae</name>
    <name type="common">African malaria mosquito</name>
    <dbReference type="NCBI Taxonomy" id="7165"/>
    <lineage>
        <taxon>Eukaryota</taxon>
        <taxon>Metazoa</taxon>
        <taxon>Ecdysozoa</taxon>
        <taxon>Arthropoda</taxon>
        <taxon>Hexapoda</taxon>
        <taxon>Insecta</taxon>
        <taxon>Pterygota</taxon>
        <taxon>Neoptera</taxon>
        <taxon>Endopterygota</taxon>
        <taxon>Diptera</taxon>
        <taxon>Nematocera</taxon>
        <taxon>Culicoidea</taxon>
        <taxon>Culicidae</taxon>
        <taxon>Anophelinae</taxon>
        <taxon>Anopheles</taxon>
    </lineage>
</organism>
<dbReference type="EMBL" id="AAAB01008986">
    <property type="status" value="NOT_ANNOTATED_CDS"/>
    <property type="molecule type" value="Genomic_DNA"/>
</dbReference>
<feature type="domain" description="Peptidase S1" evidence="10">
    <location>
        <begin position="889"/>
        <end position="1145"/>
    </location>
</feature>
<dbReference type="Pfam" id="PF00089">
    <property type="entry name" value="Trypsin"/>
    <property type="match status" value="4"/>
</dbReference>
<dbReference type="Proteomes" id="UP000007062">
    <property type="component" value="Chromosome 3L"/>
</dbReference>
<dbReference type="GeneID" id="133393736"/>
<dbReference type="VEuPathDB" id="VectorBase:AGAMI1_004096"/>
<comment type="similarity">
    <text evidence="9">Belongs to the peptidase S1 family. CLIP subfamily.</text>
</comment>
<feature type="domain" description="Peptidase S1" evidence="10">
    <location>
        <begin position="322"/>
        <end position="563"/>
    </location>
</feature>
<dbReference type="KEGG" id="aga:133393736"/>
<dbReference type="GO" id="GO:0004252">
    <property type="term" value="F:serine-type endopeptidase activity"/>
    <property type="evidence" value="ECO:0007669"/>
    <property type="project" value="InterPro"/>
</dbReference>
<reference evidence="11 12" key="2">
    <citation type="journal article" date="2004" name="Trends Parasitol.">
        <title>The Anopheles gambiae genome: an update.</title>
        <authorList>
            <person name="Mongin E."/>
            <person name="Louis C."/>
            <person name="Holt R.A."/>
            <person name="Birney E."/>
            <person name="Collins F.H."/>
        </authorList>
    </citation>
    <scope>NUCLEOTIDE SEQUENCE [LARGE SCALE GENOMIC DNA]</scope>
    <source>
        <strain evidence="11 12">PEST</strain>
    </source>
</reference>